<keyword evidence="3" id="KW-0732">Signal</keyword>
<feature type="non-terminal residue" evidence="6">
    <location>
        <position position="201"/>
    </location>
</feature>
<organism evidence="6 7">
    <name type="scientific">Nephila pilipes</name>
    <name type="common">Giant wood spider</name>
    <name type="synonym">Nephila maculata</name>
    <dbReference type="NCBI Taxonomy" id="299642"/>
    <lineage>
        <taxon>Eukaryota</taxon>
        <taxon>Metazoa</taxon>
        <taxon>Ecdysozoa</taxon>
        <taxon>Arthropoda</taxon>
        <taxon>Chelicerata</taxon>
        <taxon>Arachnida</taxon>
        <taxon>Araneae</taxon>
        <taxon>Araneomorphae</taxon>
        <taxon>Entelegynae</taxon>
        <taxon>Araneoidea</taxon>
        <taxon>Nephilidae</taxon>
        <taxon>Nephila</taxon>
    </lineage>
</organism>
<protein>
    <submittedName>
        <fullName evidence="6">Uncharacterized protein</fullName>
    </submittedName>
</protein>
<reference evidence="6" key="1">
    <citation type="submission" date="2020-08" db="EMBL/GenBank/DDBJ databases">
        <title>Multicomponent nature underlies the extraordinary mechanical properties of spider dragline silk.</title>
        <authorList>
            <person name="Kono N."/>
            <person name="Nakamura H."/>
            <person name="Mori M."/>
            <person name="Yoshida Y."/>
            <person name="Ohtoshi R."/>
            <person name="Malay A.D."/>
            <person name="Moran D.A.P."/>
            <person name="Tomita M."/>
            <person name="Numata K."/>
            <person name="Arakawa K."/>
        </authorList>
    </citation>
    <scope>NUCLEOTIDE SEQUENCE</scope>
</reference>
<dbReference type="OrthoDB" id="6454841at2759"/>
<evidence type="ECO:0000256" key="2">
    <source>
        <dbReference type="ARBA" id="ARBA00022525"/>
    </source>
</evidence>
<dbReference type="Gene3D" id="1.50.10.20">
    <property type="match status" value="1"/>
</dbReference>
<dbReference type="AlphaFoldDB" id="A0A8X6TSM4"/>
<keyword evidence="5" id="KW-1015">Disulfide bond</keyword>
<feature type="binding site" evidence="4">
    <location>
        <position position="148"/>
    </location>
    <ligand>
        <name>cyanocob(III)alamin</name>
        <dbReference type="ChEBI" id="CHEBI:17439"/>
    </ligand>
</feature>
<keyword evidence="7" id="KW-1185">Reference proteome</keyword>
<dbReference type="GO" id="GO:0031419">
    <property type="term" value="F:cobalamin binding"/>
    <property type="evidence" value="ECO:0007669"/>
    <property type="project" value="InterPro"/>
</dbReference>
<comment type="subcellular location">
    <subcellularLocation>
        <location evidence="1">Secreted</location>
    </subcellularLocation>
</comment>
<dbReference type="PANTHER" id="PTHR10559:SF18">
    <property type="entry name" value="TRANSCOBALAMIN II"/>
    <property type="match status" value="1"/>
</dbReference>
<dbReference type="EMBL" id="BMAW01016974">
    <property type="protein sequence ID" value="GFT51654.1"/>
    <property type="molecule type" value="Genomic_DNA"/>
</dbReference>
<dbReference type="Pfam" id="PF01122">
    <property type="entry name" value="Cobalamin_bind"/>
    <property type="match status" value="1"/>
</dbReference>
<dbReference type="PANTHER" id="PTHR10559">
    <property type="entry name" value="TRANSCOBALAMIN-1/GASTRIC INTRINSIC FACTOR"/>
    <property type="match status" value="1"/>
</dbReference>
<evidence type="ECO:0000256" key="5">
    <source>
        <dbReference type="PIRSR" id="PIRSR602157-2"/>
    </source>
</evidence>
<evidence type="ECO:0000313" key="7">
    <source>
        <dbReference type="Proteomes" id="UP000887013"/>
    </source>
</evidence>
<evidence type="ECO:0000256" key="1">
    <source>
        <dbReference type="ARBA" id="ARBA00004613"/>
    </source>
</evidence>
<evidence type="ECO:0000313" key="6">
    <source>
        <dbReference type="EMBL" id="GFT51654.1"/>
    </source>
</evidence>
<name>A0A8X6TSM4_NEPPI</name>
<gene>
    <name evidence="6" type="primary">AVEN_271495_1</name>
    <name evidence="6" type="ORF">NPIL_656841</name>
</gene>
<dbReference type="GO" id="GO:0005615">
    <property type="term" value="C:extracellular space"/>
    <property type="evidence" value="ECO:0007669"/>
    <property type="project" value="TreeGrafter"/>
</dbReference>
<evidence type="ECO:0000256" key="3">
    <source>
        <dbReference type="ARBA" id="ARBA00022729"/>
    </source>
</evidence>
<dbReference type="InterPro" id="IPR002157">
    <property type="entry name" value="Cbl-bd_prot"/>
</dbReference>
<keyword evidence="4" id="KW-0170">Cobalt</keyword>
<accession>A0A8X6TSM4</accession>
<comment type="caution">
    <text evidence="6">The sequence shown here is derived from an EMBL/GenBank/DDBJ whole genome shotgun (WGS) entry which is preliminary data.</text>
</comment>
<dbReference type="GO" id="GO:0015889">
    <property type="term" value="P:cobalamin transport"/>
    <property type="evidence" value="ECO:0007669"/>
    <property type="project" value="InterPro"/>
</dbReference>
<evidence type="ECO:0000256" key="4">
    <source>
        <dbReference type="PIRSR" id="PIRSR602157-1"/>
    </source>
</evidence>
<feature type="disulfide bond" evidence="5">
    <location>
        <begin position="120"/>
        <end position="159"/>
    </location>
</feature>
<keyword evidence="2" id="KW-0964">Secreted</keyword>
<dbReference type="Proteomes" id="UP000887013">
    <property type="component" value="Unassembled WGS sequence"/>
</dbReference>
<sequence length="201" mass="22942">MVSAQNWTRSLRKNRNSIRRWGSDVKRITVALFLSNKTSFTENEAVRNELAYELSLGLLSRLALKKIEDVSSTELASYVNAFIVTCIDPRKFYVIDLVRELRKRADATNYTNPYVMVALCNAGERITAQDTEKLISVFWKASREFWTDVQALAVLALACASKQPHKVLDMEKISELTMELKKMQFRNGTVENIKTTALVVQ</sequence>
<proteinExistence type="predicted"/>
<dbReference type="InterPro" id="IPR051588">
    <property type="entry name" value="Cobalamin_Transport"/>
</dbReference>